<proteinExistence type="predicted"/>
<dbReference type="HOGENOM" id="CLU_1854730_0_0_1"/>
<reference evidence="1 2" key="1">
    <citation type="submission" date="2014-04" db="EMBL/GenBank/DDBJ databases">
        <title>Evolutionary Origins and Diversification of the Mycorrhizal Mutualists.</title>
        <authorList>
            <consortium name="DOE Joint Genome Institute"/>
            <consortium name="Mycorrhizal Genomics Consortium"/>
            <person name="Kohler A."/>
            <person name="Kuo A."/>
            <person name="Nagy L.G."/>
            <person name="Floudas D."/>
            <person name="Copeland A."/>
            <person name="Barry K.W."/>
            <person name="Cichocki N."/>
            <person name="Veneault-Fourrey C."/>
            <person name="LaButti K."/>
            <person name="Lindquist E.A."/>
            <person name="Lipzen A."/>
            <person name="Lundell T."/>
            <person name="Morin E."/>
            <person name="Murat C."/>
            <person name="Riley R."/>
            <person name="Ohm R."/>
            <person name="Sun H."/>
            <person name="Tunlid A."/>
            <person name="Henrissat B."/>
            <person name="Grigoriev I.V."/>
            <person name="Hibbett D.S."/>
            <person name="Martin F."/>
        </authorList>
    </citation>
    <scope>NUCLEOTIDE SEQUENCE [LARGE SCALE GENOMIC DNA]</scope>
    <source>
        <strain evidence="1 2">Koide BX008</strain>
    </source>
</reference>
<protein>
    <submittedName>
        <fullName evidence="1">Uncharacterized protein</fullName>
    </submittedName>
</protein>
<accession>A0A0C2WC84</accession>
<gene>
    <name evidence="1" type="ORF">M378DRAFT_169991</name>
</gene>
<dbReference type="Proteomes" id="UP000054549">
    <property type="component" value="Unassembled WGS sequence"/>
</dbReference>
<keyword evidence="2" id="KW-1185">Reference proteome</keyword>
<name>A0A0C2WC84_AMAMK</name>
<sequence length="143" mass="15375">MDPQTTSPAAPAPPGPLAAMLHKATIDKAKGNEFNNTAGDMFKIVLNNYNATKPSESQMFALMRLTESSDAINFFQNFVLPFLAEVRKNDQSRSTVAGMAGMDIGDPVSQAVTADHTVEGDPVDLMDIVPPEPSSFVRLLHAN</sequence>
<dbReference type="EMBL" id="KN818326">
    <property type="protein sequence ID" value="KIL58912.1"/>
    <property type="molecule type" value="Genomic_DNA"/>
</dbReference>
<evidence type="ECO:0000313" key="1">
    <source>
        <dbReference type="EMBL" id="KIL58912.1"/>
    </source>
</evidence>
<dbReference type="InParanoid" id="A0A0C2WC84"/>
<dbReference type="AlphaFoldDB" id="A0A0C2WC84"/>
<organism evidence="1 2">
    <name type="scientific">Amanita muscaria (strain Koide BX008)</name>
    <dbReference type="NCBI Taxonomy" id="946122"/>
    <lineage>
        <taxon>Eukaryota</taxon>
        <taxon>Fungi</taxon>
        <taxon>Dikarya</taxon>
        <taxon>Basidiomycota</taxon>
        <taxon>Agaricomycotina</taxon>
        <taxon>Agaricomycetes</taxon>
        <taxon>Agaricomycetidae</taxon>
        <taxon>Agaricales</taxon>
        <taxon>Pluteineae</taxon>
        <taxon>Amanitaceae</taxon>
        <taxon>Amanita</taxon>
    </lineage>
</organism>
<evidence type="ECO:0000313" key="2">
    <source>
        <dbReference type="Proteomes" id="UP000054549"/>
    </source>
</evidence>